<evidence type="ECO:0000259" key="9">
    <source>
        <dbReference type="Pfam" id="PF00266"/>
    </source>
</evidence>
<dbReference type="InterPro" id="IPR020578">
    <property type="entry name" value="Aminotrans_V_PyrdxlP_BS"/>
</dbReference>
<evidence type="ECO:0000256" key="3">
    <source>
        <dbReference type="ARBA" id="ARBA00012239"/>
    </source>
</evidence>
<evidence type="ECO:0000313" key="11">
    <source>
        <dbReference type="Proteomes" id="UP000185490"/>
    </source>
</evidence>
<accession>A0ABN4UT50</accession>
<dbReference type="InterPro" id="IPR015422">
    <property type="entry name" value="PyrdxlP-dep_Trfase_small"/>
</dbReference>
<evidence type="ECO:0000256" key="7">
    <source>
        <dbReference type="RuleBase" id="RU004504"/>
    </source>
</evidence>
<reference evidence="10 11" key="1">
    <citation type="submission" date="2014-02" db="EMBL/GenBank/DDBJ databases">
        <title>Diversity of Thermotogales isolates from hydrothermal vents.</title>
        <authorList>
            <person name="Haverkamp T.H.A."/>
            <person name="Lossouarn J."/>
            <person name="Geslin C."/>
            <person name="Nesbo C.L."/>
        </authorList>
    </citation>
    <scope>NUCLEOTIDE SEQUENCE [LARGE SCALE GENOMIC DNA]</scope>
    <source>
        <strain evidence="10 11">431</strain>
    </source>
</reference>
<dbReference type="SUPFAM" id="SSF53383">
    <property type="entry name" value="PLP-dependent transferases"/>
    <property type="match status" value="1"/>
</dbReference>
<dbReference type="Gene3D" id="3.90.1150.10">
    <property type="entry name" value="Aspartate Aminotransferase, domain 1"/>
    <property type="match status" value="1"/>
</dbReference>
<dbReference type="CDD" id="cd06453">
    <property type="entry name" value="SufS_like"/>
    <property type="match status" value="1"/>
</dbReference>
<keyword evidence="11" id="KW-1185">Reference proteome</keyword>
<evidence type="ECO:0000256" key="4">
    <source>
        <dbReference type="ARBA" id="ARBA00022679"/>
    </source>
</evidence>
<comment type="similarity">
    <text evidence="2 8">Belongs to the class-V pyridoxal-phosphate-dependent aminotransferase family. Csd subfamily.</text>
</comment>
<dbReference type="Gene3D" id="3.40.640.10">
    <property type="entry name" value="Type I PLP-dependent aspartate aminotransferase-like (Major domain)"/>
    <property type="match status" value="1"/>
</dbReference>
<evidence type="ECO:0000313" key="10">
    <source>
        <dbReference type="EMBL" id="APT73135.1"/>
    </source>
</evidence>
<dbReference type="PANTHER" id="PTHR43586">
    <property type="entry name" value="CYSTEINE DESULFURASE"/>
    <property type="match status" value="1"/>
</dbReference>
<gene>
    <name evidence="10" type="ORF">BW47_00290</name>
</gene>
<dbReference type="Proteomes" id="UP000185490">
    <property type="component" value="Chromosome"/>
</dbReference>
<proteinExistence type="inferred from homology"/>
<evidence type="ECO:0000256" key="1">
    <source>
        <dbReference type="ARBA" id="ARBA00001933"/>
    </source>
</evidence>
<dbReference type="EMBL" id="CP007389">
    <property type="protein sequence ID" value="APT73135.1"/>
    <property type="molecule type" value="Genomic_DNA"/>
</dbReference>
<dbReference type="PROSITE" id="PS00595">
    <property type="entry name" value="AA_TRANSFER_CLASS_5"/>
    <property type="match status" value="1"/>
</dbReference>
<dbReference type="InterPro" id="IPR015421">
    <property type="entry name" value="PyrdxlP-dep_Trfase_major"/>
</dbReference>
<name>A0ABN4UT50_9BACT</name>
<evidence type="ECO:0000256" key="8">
    <source>
        <dbReference type="RuleBase" id="RU004506"/>
    </source>
</evidence>
<dbReference type="InterPro" id="IPR015424">
    <property type="entry name" value="PyrdxlP-dep_Trfase"/>
</dbReference>
<comment type="cofactor">
    <cofactor evidence="1 7">
        <name>pyridoxal 5'-phosphate</name>
        <dbReference type="ChEBI" id="CHEBI:597326"/>
    </cofactor>
</comment>
<feature type="domain" description="Aminotransferase class V" evidence="9">
    <location>
        <begin position="23"/>
        <end position="399"/>
    </location>
</feature>
<dbReference type="EC" id="2.8.1.7" evidence="3 8"/>
<organism evidence="10 11">
    <name type="scientific">Thermosipho melanesiensis</name>
    <dbReference type="NCBI Taxonomy" id="46541"/>
    <lineage>
        <taxon>Bacteria</taxon>
        <taxon>Thermotogati</taxon>
        <taxon>Thermotogota</taxon>
        <taxon>Thermotogae</taxon>
        <taxon>Thermotogales</taxon>
        <taxon>Fervidobacteriaceae</taxon>
        <taxon>Thermosipho</taxon>
    </lineage>
</organism>
<protein>
    <recommendedName>
        <fullName evidence="3 8">Cysteine desulfurase</fullName>
        <ecNumber evidence="3 8">2.8.1.7</ecNumber>
    </recommendedName>
</protein>
<evidence type="ECO:0000256" key="6">
    <source>
        <dbReference type="ARBA" id="ARBA00050776"/>
    </source>
</evidence>
<evidence type="ECO:0000256" key="5">
    <source>
        <dbReference type="ARBA" id="ARBA00022898"/>
    </source>
</evidence>
<evidence type="ECO:0000256" key="2">
    <source>
        <dbReference type="ARBA" id="ARBA00010447"/>
    </source>
</evidence>
<keyword evidence="4 8" id="KW-0808">Transferase</keyword>
<keyword evidence="5 8" id="KW-0663">Pyridoxal phosphate</keyword>
<dbReference type="Pfam" id="PF00266">
    <property type="entry name" value="Aminotran_5"/>
    <property type="match status" value="1"/>
</dbReference>
<dbReference type="PANTHER" id="PTHR43586:SF8">
    <property type="entry name" value="CYSTEINE DESULFURASE 1, CHLOROPLASTIC"/>
    <property type="match status" value="1"/>
</dbReference>
<comment type="function">
    <text evidence="8">Catalyzes the removal of elemental sulfur and selenium atoms from L-cysteine, L-cystine, L-selenocysteine, and L-selenocystine to produce L-alanine.</text>
</comment>
<dbReference type="InterPro" id="IPR000192">
    <property type="entry name" value="Aminotrans_V_dom"/>
</dbReference>
<dbReference type="NCBIfam" id="TIGR01979">
    <property type="entry name" value="sufS"/>
    <property type="match status" value="1"/>
</dbReference>
<dbReference type="InterPro" id="IPR010970">
    <property type="entry name" value="Cys_dSase_SufS"/>
</dbReference>
<sequence>MLSKNIRDDFPVLERKINGNNIVYFDSAASTLKPKMVIEKLSNFYLNNYANVHRAVHTLASESTQILEASRKKIAKFLNAQEEEVIFTSGSTMSLNLVVESFVRSGILNKDDNVLVTMVEHHANFVPWIRLSKLHGYNVLAVYPSGRFGELKLEDFNVKVNPKIVAITAQSNVTGQLIDIKKIREKFPNAIFVVDGAQFLPHAQIDVKDLDIDFLVFSAHKMLGPSGIGVLWGKRELLEKMEPFLYGGEMIDKVSLDEITFNVLPFRFEAGTPNIAGIAGFSFALEYLERIEMKKVENHIRRLTEYALEKVSKIDGVELYGPLNESQLGILSFNVNGVHPHDIAHLLDEKFGIAVRSGHHCAQPLMSILKSQSKLDVFPNSTCRASFYVYNTLDEIDKLIYAIKKVKEWFDVL</sequence>
<comment type="catalytic activity">
    <reaction evidence="6 8">
        <text>(sulfur carrier)-H + L-cysteine = (sulfur carrier)-SH + L-alanine</text>
        <dbReference type="Rhea" id="RHEA:43892"/>
        <dbReference type="Rhea" id="RHEA-COMP:14737"/>
        <dbReference type="Rhea" id="RHEA-COMP:14739"/>
        <dbReference type="ChEBI" id="CHEBI:29917"/>
        <dbReference type="ChEBI" id="CHEBI:35235"/>
        <dbReference type="ChEBI" id="CHEBI:57972"/>
        <dbReference type="ChEBI" id="CHEBI:64428"/>
        <dbReference type="EC" id="2.8.1.7"/>
    </reaction>
</comment>
<dbReference type="RefSeq" id="WP_012056289.1">
    <property type="nucleotide sequence ID" value="NZ_CP007389.1"/>
</dbReference>